<comment type="caution">
    <text evidence="2">The sequence shown here is derived from an EMBL/GenBank/DDBJ whole genome shotgun (WGS) entry which is preliminary data.</text>
</comment>
<sequence>MSAKKAWSPRCTQDDVRSKEIAQIFTTGSEQLFSPSDGLFEVEVAEVTSQGTQDICLVSESQLEEHVSKHHSFPPTSNSEEGQDEATKAFQASFFLLEPVYGWSHLPITHSGATKLFSALRVFPQIYRHMAAFGEKRFPRDEGFAGFDSETRVGSTGSLSSFECSYLLKYIEKRDDARPGSNPWSIRHALIYQKVSHEESELSHILIRLPLAVKKLLGSSVLNRSGESSSFIEDWTNLHITCLSSVDHNLHQFINYLDEEVDKLFKRVIMAGVEPDKLNEFDTLSSTTNDFKALQYLSDQLRRSWNVQRLSRTRQVISA</sequence>
<evidence type="ECO:0000313" key="2">
    <source>
        <dbReference type="EMBL" id="EGU81490.1"/>
    </source>
</evidence>
<dbReference type="STRING" id="660025.F9FNM0"/>
<protein>
    <recommendedName>
        <fullName evidence="1">CorA-like transporter domain-containing protein</fullName>
    </recommendedName>
</protein>
<dbReference type="InterPro" id="IPR058257">
    <property type="entry name" value="CorA-like_dom"/>
</dbReference>
<dbReference type="Pfam" id="PF26616">
    <property type="entry name" value="CorA-like"/>
    <property type="match status" value="1"/>
</dbReference>
<name>F9FNM0_FUSOF</name>
<organism evidence="2">
    <name type="scientific">Fusarium oxysporum (strain Fo5176)</name>
    <name type="common">Fusarium vascular wilt</name>
    <dbReference type="NCBI Taxonomy" id="660025"/>
    <lineage>
        <taxon>Eukaryota</taxon>
        <taxon>Fungi</taxon>
        <taxon>Dikarya</taxon>
        <taxon>Ascomycota</taxon>
        <taxon>Pezizomycotina</taxon>
        <taxon>Sordariomycetes</taxon>
        <taxon>Hypocreomycetidae</taxon>
        <taxon>Hypocreales</taxon>
        <taxon>Nectriaceae</taxon>
        <taxon>Fusarium</taxon>
        <taxon>Fusarium oxysporum species complex</taxon>
    </lineage>
</organism>
<proteinExistence type="predicted"/>
<dbReference type="AlphaFoldDB" id="F9FNM0"/>
<dbReference type="OrthoDB" id="5392974at2759"/>
<evidence type="ECO:0000259" key="1">
    <source>
        <dbReference type="Pfam" id="PF26616"/>
    </source>
</evidence>
<dbReference type="EMBL" id="AFQF01002431">
    <property type="protein sequence ID" value="EGU81490.1"/>
    <property type="molecule type" value="Genomic_DNA"/>
</dbReference>
<gene>
    <name evidence="2" type="ORF">FOXB_08000</name>
</gene>
<reference evidence="2" key="1">
    <citation type="journal article" date="2012" name="Mol. Plant Microbe Interact.">
        <title>A highly conserved effector in Fusarium oxysporum is required for full virulence on Arabidopsis.</title>
        <authorList>
            <person name="Thatcher L.F."/>
            <person name="Gardiner D.M."/>
            <person name="Kazan K."/>
            <person name="Manners J."/>
        </authorList>
    </citation>
    <scope>NUCLEOTIDE SEQUENCE [LARGE SCALE GENOMIC DNA]</scope>
    <source>
        <strain evidence="2">Fo5176</strain>
    </source>
</reference>
<feature type="domain" description="CorA-like transporter" evidence="1">
    <location>
        <begin position="21"/>
        <end position="268"/>
    </location>
</feature>
<accession>F9FNM0</accession>